<dbReference type="EC" id="2.7.2.1" evidence="5"/>
<dbReference type="HAMAP" id="MF_00020">
    <property type="entry name" value="Acetate_kinase"/>
    <property type="match status" value="1"/>
</dbReference>
<keyword evidence="3 5" id="KW-0418">Kinase</keyword>
<evidence type="ECO:0000256" key="2">
    <source>
        <dbReference type="ARBA" id="ARBA00022741"/>
    </source>
</evidence>
<dbReference type="PRINTS" id="PR00471">
    <property type="entry name" value="ACETATEKNASE"/>
</dbReference>
<keyword evidence="4" id="KW-0067">ATP-binding</keyword>
<evidence type="ECO:0000313" key="5">
    <source>
        <dbReference type="EMBL" id="MPM83532.1"/>
    </source>
</evidence>
<comment type="caution">
    <text evidence="5">The sequence shown here is derived from an EMBL/GenBank/DDBJ whole genome shotgun (WGS) entry which is preliminary data.</text>
</comment>
<dbReference type="AlphaFoldDB" id="A0A645D4G1"/>
<dbReference type="PANTHER" id="PTHR21060">
    <property type="entry name" value="ACETATE KINASE"/>
    <property type="match status" value="1"/>
</dbReference>
<evidence type="ECO:0000256" key="3">
    <source>
        <dbReference type="ARBA" id="ARBA00022777"/>
    </source>
</evidence>
<dbReference type="InterPro" id="IPR004372">
    <property type="entry name" value="Ac/propionate_kinase"/>
</dbReference>
<dbReference type="GO" id="GO:0008776">
    <property type="term" value="F:acetate kinase activity"/>
    <property type="evidence" value="ECO:0007669"/>
    <property type="project" value="UniProtKB-EC"/>
</dbReference>
<dbReference type="InterPro" id="IPR000890">
    <property type="entry name" value="Aliphatic_acid_kin_short-chain"/>
</dbReference>
<reference evidence="5" key="1">
    <citation type="submission" date="2019-08" db="EMBL/GenBank/DDBJ databases">
        <authorList>
            <person name="Kucharzyk K."/>
            <person name="Murdoch R.W."/>
            <person name="Higgins S."/>
            <person name="Loffler F."/>
        </authorList>
    </citation>
    <scope>NUCLEOTIDE SEQUENCE</scope>
</reference>
<keyword evidence="1 5" id="KW-0808">Transferase</keyword>
<dbReference type="SUPFAM" id="SSF53067">
    <property type="entry name" value="Actin-like ATPase domain"/>
    <property type="match status" value="1"/>
</dbReference>
<protein>
    <submittedName>
        <fullName evidence="5">Acetate kinase</fullName>
        <ecNumber evidence="5">2.7.2.1</ecNumber>
    </submittedName>
</protein>
<dbReference type="NCBIfam" id="TIGR00016">
    <property type="entry name" value="ackA"/>
    <property type="match status" value="1"/>
</dbReference>
<keyword evidence="2" id="KW-0547">Nucleotide-binding</keyword>
<evidence type="ECO:0000256" key="1">
    <source>
        <dbReference type="ARBA" id="ARBA00022679"/>
    </source>
</evidence>
<dbReference type="PROSITE" id="PS01076">
    <property type="entry name" value="ACETATE_KINASE_2"/>
    <property type="match status" value="1"/>
</dbReference>
<dbReference type="Pfam" id="PF00871">
    <property type="entry name" value="Acetate_kinase"/>
    <property type="match status" value="1"/>
</dbReference>
<dbReference type="Gene3D" id="3.30.420.40">
    <property type="match status" value="2"/>
</dbReference>
<proteinExistence type="inferred from homology"/>
<name>A0A645D4G1_9ZZZZ</name>
<dbReference type="PANTHER" id="PTHR21060:SF15">
    <property type="entry name" value="ACETATE KINASE-RELATED"/>
    <property type="match status" value="1"/>
</dbReference>
<sequence length="261" mass="28543">MPQVAVFDTAFHQTMPEYAYMYGIPYSLYTKYGIRRYGFHGTSHRYVSQRACDFLGLDYKKTKMITAHIGNGASVTAIENGKSVDTSMGFTPIEGLMMGTRSGDVDLGVVTFLMEKETIGSASVSTLFNKHSGVLGISGLSSDMRDIENAITNGNERAKLALEMYEYRIKKYIGSYIAALNGVDVIVFTGGVGENQTGTRQKVCESLSFMGVKIDKELNASSRGKEVLLSTPDSTVKVVVIPTDEEFKIASDTLEIVNQAK</sequence>
<dbReference type="GO" id="GO:0006083">
    <property type="term" value="P:acetate metabolic process"/>
    <property type="evidence" value="ECO:0007669"/>
    <property type="project" value="TreeGrafter"/>
</dbReference>
<dbReference type="GO" id="GO:0005524">
    <property type="term" value="F:ATP binding"/>
    <property type="evidence" value="ECO:0007669"/>
    <property type="project" value="UniProtKB-KW"/>
</dbReference>
<organism evidence="5">
    <name type="scientific">bioreactor metagenome</name>
    <dbReference type="NCBI Taxonomy" id="1076179"/>
    <lineage>
        <taxon>unclassified sequences</taxon>
        <taxon>metagenomes</taxon>
        <taxon>ecological metagenomes</taxon>
    </lineage>
</organism>
<dbReference type="InterPro" id="IPR023865">
    <property type="entry name" value="Aliphatic_acid_kinase_CS"/>
</dbReference>
<dbReference type="InterPro" id="IPR043129">
    <property type="entry name" value="ATPase_NBD"/>
</dbReference>
<accession>A0A645D4G1</accession>
<dbReference type="EMBL" id="VSSQ01032306">
    <property type="protein sequence ID" value="MPM83532.1"/>
    <property type="molecule type" value="Genomic_DNA"/>
</dbReference>
<gene>
    <name evidence="5" type="primary">ackA_45</name>
    <name evidence="5" type="ORF">SDC9_130596</name>
</gene>
<evidence type="ECO:0000256" key="4">
    <source>
        <dbReference type="ARBA" id="ARBA00022840"/>
    </source>
</evidence>